<evidence type="ECO:0000259" key="2">
    <source>
        <dbReference type="Pfam" id="PF01070"/>
    </source>
</evidence>
<protein>
    <submittedName>
        <fullName evidence="3">FMN-dependent dehydrogenase</fullName>
    </submittedName>
</protein>
<dbReference type="RefSeq" id="XP_060412313.1">
    <property type="nucleotide sequence ID" value="XM_060558237.1"/>
</dbReference>
<dbReference type="Proteomes" id="UP001230504">
    <property type="component" value="Unassembled WGS sequence"/>
</dbReference>
<dbReference type="GO" id="GO:0016491">
    <property type="term" value="F:oxidoreductase activity"/>
    <property type="evidence" value="ECO:0007669"/>
    <property type="project" value="InterPro"/>
</dbReference>
<dbReference type="GeneID" id="85442477"/>
<name>A0AAD8V421_9PEZI</name>
<dbReference type="Pfam" id="PF01070">
    <property type="entry name" value="FMN_dh"/>
    <property type="match status" value="1"/>
</dbReference>
<evidence type="ECO:0000313" key="3">
    <source>
        <dbReference type="EMBL" id="KAK1585279.1"/>
    </source>
</evidence>
<dbReference type="InterPro" id="IPR000262">
    <property type="entry name" value="FMN-dep_DH"/>
</dbReference>
<evidence type="ECO:0000313" key="4">
    <source>
        <dbReference type="Proteomes" id="UP001230504"/>
    </source>
</evidence>
<accession>A0AAD8V421</accession>
<evidence type="ECO:0000256" key="1">
    <source>
        <dbReference type="ARBA" id="ARBA00001917"/>
    </source>
</evidence>
<dbReference type="SUPFAM" id="SSF51395">
    <property type="entry name" value="FMN-linked oxidoreductases"/>
    <property type="match status" value="1"/>
</dbReference>
<dbReference type="PANTHER" id="PTHR10578:SF140">
    <property type="entry name" value="FMN HYDROXY ACID DEHYDROGENASE DOMAIN-CONTAINING PROTEIN"/>
    <property type="match status" value="1"/>
</dbReference>
<comment type="cofactor">
    <cofactor evidence="1">
        <name>FMN</name>
        <dbReference type="ChEBI" id="CHEBI:58210"/>
    </cofactor>
</comment>
<reference evidence="3" key="1">
    <citation type="submission" date="2021-06" db="EMBL/GenBank/DDBJ databases">
        <title>Comparative genomics, transcriptomics and evolutionary studies reveal genomic signatures of adaptation to plant cell wall in hemibiotrophic fungi.</title>
        <authorList>
            <consortium name="DOE Joint Genome Institute"/>
            <person name="Baroncelli R."/>
            <person name="Diaz J.F."/>
            <person name="Benocci T."/>
            <person name="Peng M."/>
            <person name="Battaglia E."/>
            <person name="Haridas S."/>
            <person name="Andreopoulos W."/>
            <person name="Labutti K."/>
            <person name="Pangilinan J."/>
            <person name="Floch G.L."/>
            <person name="Makela M.R."/>
            <person name="Henrissat B."/>
            <person name="Grigoriev I.V."/>
            <person name="Crouch J.A."/>
            <person name="De Vries R.P."/>
            <person name="Sukno S.A."/>
            <person name="Thon M.R."/>
        </authorList>
    </citation>
    <scope>NUCLEOTIDE SEQUENCE</scope>
    <source>
        <strain evidence="3">CBS 125086</strain>
    </source>
</reference>
<keyword evidence="4" id="KW-1185">Reference proteome</keyword>
<comment type="caution">
    <text evidence="3">The sequence shown here is derived from an EMBL/GenBank/DDBJ whole genome shotgun (WGS) entry which is preliminary data.</text>
</comment>
<dbReference type="Gene3D" id="3.20.20.70">
    <property type="entry name" value="Aldolase class I"/>
    <property type="match status" value="1"/>
</dbReference>
<gene>
    <name evidence="3" type="ORF">LY79DRAFT_559226</name>
</gene>
<dbReference type="PANTHER" id="PTHR10578">
    <property type="entry name" value="S -2-HYDROXY-ACID OXIDASE-RELATED"/>
    <property type="match status" value="1"/>
</dbReference>
<dbReference type="EMBL" id="JAHLJV010000046">
    <property type="protein sequence ID" value="KAK1585279.1"/>
    <property type="molecule type" value="Genomic_DNA"/>
</dbReference>
<sequence length="51" mass="5535">MRNKTALPIILKGITTVEDALHVVDEGAKVICISSHGGRQLDHTPRSLEIT</sequence>
<feature type="domain" description="FMN-dependent dehydrogenase" evidence="2">
    <location>
        <begin position="1"/>
        <end position="50"/>
    </location>
</feature>
<organism evidence="3 4">
    <name type="scientific">Colletotrichum navitas</name>
    <dbReference type="NCBI Taxonomy" id="681940"/>
    <lineage>
        <taxon>Eukaryota</taxon>
        <taxon>Fungi</taxon>
        <taxon>Dikarya</taxon>
        <taxon>Ascomycota</taxon>
        <taxon>Pezizomycotina</taxon>
        <taxon>Sordariomycetes</taxon>
        <taxon>Hypocreomycetidae</taxon>
        <taxon>Glomerellales</taxon>
        <taxon>Glomerellaceae</taxon>
        <taxon>Colletotrichum</taxon>
        <taxon>Colletotrichum graminicola species complex</taxon>
    </lineage>
</organism>
<proteinExistence type="predicted"/>
<dbReference type="InterPro" id="IPR013785">
    <property type="entry name" value="Aldolase_TIM"/>
</dbReference>
<dbReference type="AlphaFoldDB" id="A0AAD8V421"/>